<proteinExistence type="predicted"/>
<dbReference type="AlphaFoldDB" id="A0A8S1X4N0"/>
<sequence>MLIITINNGQKPYQIYEREQFENVKLIKNKLQKEKQILLPEVLEYHDQLKQQVMQPIQLWRVNNSNLNYNYLIQKIKGFVSQIELDQQQFIFYIFPKLQQLEKFHSSPNTSEAANWL</sequence>
<reference evidence="1" key="1">
    <citation type="submission" date="2021-01" db="EMBL/GenBank/DDBJ databases">
        <authorList>
            <consortium name="Genoscope - CEA"/>
            <person name="William W."/>
        </authorList>
    </citation>
    <scope>NUCLEOTIDE SEQUENCE</scope>
</reference>
<accession>A0A8S1X4N0</accession>
<gene>
    <name evidence="1" type="ORF">PPENT_87.1.T1030193</name>
</gene>
<evidence type="ECO:0000313" key="1">
    <source>
        <dbReference type="EMBL" id="CAD8193246.1"/>
    </source>
</evidence>
<comment type="caution">
    <text evidence="1">The sequence shown here is derived from an EMBL/GenBank/DDBJ whole genome shotgun (WGS) entry which is preliminary data.</text>
</comment>
<dbReference type="Proteomes" id="UP000689195">
    <property type="component" value="Unassembled WGS sequence"/>
</dbReference>
<name>A0A8S1X4N0_9CILI</name>
<dbReference type="EMBL" id="CAJJDO010000103">
    <property type="protein sequence ID" value="CAD8193246.1"/>
    <property type="molecule type" value="Genomic_DNA"/>
</dbReference>
<organism evidence="1 2">
    <name type="scientific">Paramecium pentaurelia</name>
    <dbReference type="NCBI Taxonomy" id="43138"/>
    <lineage>
        <taxon>Eukaryota</taxon>
        <taxon>Sar</taxon>
        <taxon>Alveolata</taxon>
        <taxon>Ciliophora</taxon>
        <taxon>Intramacronucleata</taxon>
        <taxon>Oligohymenophorea</taxon>
        <taxon>Peniculida</taxon>
        <taxon>Parameciidae</taxon>
        <taxon>Paramecium</taxon>
    </lineage>
</organism>
<protein>
    <submittedName>
        <fullName evidence="1">Uncharacterized protein</fullName>
    </submittedName>
</protein>
<keyword evidence="2" id="KW-1185">Reference proteome</keyword>
<evidence type="ECO:0000313" key="2">
    <source>
        <dbReference type="Proteomes" id="UP000689195"/>
    </source>
</evidence>